<protein>
    <recommendedName>
        <fullName evidence="2">HEAT repeat domain-containing protein</fullName>
    </recommendedName>
</protein>
<dbReference type="SUPFAM" id="SSF48371">
    <property type="entry name" value="ARM repeat"/>
    <property type="match status" value="1"/>
</dbReference>
<dbReference type="Gene3D" id="1.25.10.10">
    <property type="entry name" value="Leucine-rich Repeat Variant"/>
    <property type="match status" value="1"/>
</dbReference>
<dbReference type="AlphaFoldDB" id="A0A3B0TYA0"/>
<proteinExistence type="predicted"/>
<evidence type="ECO:0008006" key="2">
    <source>
        <dbReference type="Google" id="ProtNLM"/>
    </source>
</evidence>
<sequence length="293" mass="33406">MKKIIFLILILINVVVFANNEDWRNLVIAQFREISEPLFNYGEATQPQFDIFYTDMVERYPTQMQAEKALEYAINRFDGASDYVLENAEIWKGQISNSTKLNTLIDLAVNSPLIEVRMAGFEMYLAENNFDKTEEQIDNILQRFQKAPEKNAGWAMWAIGAIAARGIDRDRVFDELIYTTTDPNPEIRRSAVNGLSRFGGEEVVLPLLEIAQYDSSPIIQERAFCGLAQTGTLNVAERYSALSGLLSIAQDPQSNQQTLDWTYQALKEISHIYTLADESDLWEKKLKSLNLVN</sequence>
<accession>A0A3B0TYA0</accession>
<name>A0A3B0TYA0_9ZZZZ</name>
<dbReference type="Pfam" id="PF13646">
    <property type="entry name" value="HEAT_2"/>
    <property type="match status" value="1"/>
</dbReference>
<organism evidence="1">
    <name type="scientific">hydrothermal vent metagenome</name>
    <dbReference type="NCBI Taxonomy" id="652676"/>
    <lineage>
        <taxon>unclassified sequences</taxon>
        <taxon>metagenomes</taxon>
        <taxon>ecological metagenomes</taxon>
    </lineage>
</organism>
<dbReference type="EMBL" id="UOEN01000416">
    <property type="protein sequence ID" value="VAW18427.1"/>
    <property type="molecule type" value="Genomic_DNA"/>
</dbReference>
<reference evidence="1" key="1">
    <citation type="submission" date="2018-06" db="EMBL/GenBank/DDBJ databases">
        <authorList>
            <person name="Zhirakovskaya E."/>
        </authorList>
    </citation>
    <scope>NUCLEOTIDE SEQUENCE</scope>
</reference>
<dbReference type="InterPro" id="IPR011989">
    <property type="entry name" value="ARM-like"/>
</dbReference>
<dbReference type="InterPro" id="IPR016024">
    <property type="entry name" value="ARM-type_fold"/>
</dbReference>
<evidence type="ECO:0000313" key="1">
    <source>
        <dbReference type="EMBL" id="VAW18427.1"/>
    </source>
</evidence>
<gene>
    <name evidence="1" type="ORF">MNBD_BACTEROID05-106</name>
</gene>